<comment type="caution">
    <text evidence="1">The sequence shown here is derived from an EMBL/GenBank/DDBJ whole genome shotgun (WGS) entry which is preliminary data.</text>
</comment>
<protein>
    <submittedName>
        <fullName evidence="1">Uncharacterized protein</fullName>
    </submittedName>
</protein>
<reference evidence="1 2" key="1">
    <citation type="submission" date="2019-01" db="EMBL/GenBank/DDBJ databases">
        <authorList>
            <person name="Chen W.-M."/>
        </authorList>
    </citation>
    <scope>NUCLEOTIDE SEQUENCE [LARGE SCALE GENOMIC DNA]</scope>
    <source>
        <strain evidence="1 2">CCP-6</strain>
    </source>
</reference>
<dbReference type="RefSeq" id="WP_127787151.1">
    <property type="nucleotide sequence ID" value="NZ_SACL01000002.1"/>
</dbReference>
<dbReference type="EMBL" id="SACL01000002">
    <property type="protein sequence ID" value="RVT97922.1"/>
    <property type="molecule type" value="Genomic_DNA"/>
</dbReference>
<organism evidence="1 2">
    <name type="scientific">Rhodovarius crocodyli</name>
    <dbReference type="NCBI Taxonomy" id="1979269"/>
    <lineage>
        <taxon>Bacteria</taxon>
        <taxon>Pseudomonadati</taxon>
        <taxon>Pseudomonadota</taxon>
        <taxon>Alphaproteobacteria</taxon>
        <taxon>Acetobacterales</taxon>
        <taxon>Roseomonadaceae</taxon>
        <taxon>Rhodovarius</taxon>
    </lineage>
</organism>
<sequence>MTRAYEAIDKIRSEVSTDYAGHQPSAVELSRLRSSLHALRGAASHVSDALPLSHCTPELLQAEGTILLAATAEVQAFRRRHPLGRRAA</sequence>
<proteinExistence type="predicted"/>
<gene>
    <name evidence="1" type="ORF">EOD42_09030</name>
</gene>
<dbReference type="AlphaFoldDB" id="A0A437MJV2"/>
<evidence type="ECO:0000313" key="2">
    <source>
        <dbReference type="Proteomes" id="UP000282957"/>
    </source>
</evidence>
<evidence type="ECO:0000313" key="1">
    <source>
        <dbReference type="EMBL" id="RVT97922.1"/>
    </source>
</evidence>
<dbReference type="Proteomes" id="UP000282957">
    <property type="component" value="Unassembled WGS sequence"/>
</dbReference>
<name>A0A437MJV2_9PROT</name>
<keyword evidence="2" id="KW-1185">Reference proteome</keyword>
<accession>A0A437MJV2</accession>